<accession>A0A9P9BNT7</accession>
<evidence type="ECO:0000313" key="2">
    <source>
        <dbReference type="Proteomes" id="UP000756346"/>
    </source>
</evidence>
<dbReference type="AlphaFoldDB" id="A0A9P9BNT7"/>
<dbReference type="Proteomes" id="UP000756346">
    <property type="component" value="Unassembled WGS sequence"/>
</dbReference>
<organism evidence="1 2">
    <name type="scientific">Microdochium trichocladiopsis</name>
    <dbReference type="NCBI Taxonomy" id="1682393"/>
    <lineage>
        <taxon>Eukaryota</taxon>
        <taxon>Fungi</taxon>
        <taxon>Dikarya</taxon>
        <taxon>Ascomycota</taxon>
        <taxon>Pezizomycotina</taxon>
        <taxon>Sordariomycetes</taxon>
        <taxon>Xylariomycetidae</taxon>
        <taxon>Xylariales</taxon>
        <taxon>Microdochiaceae</taxon>
        <taxon>Microdochium</taxon>
    </lineage>
</organism>
<comment type="caution">
    <text evidence="1">The sequence shown here is derived from an EMBL/GenBank/DDBJ whole genome shotgun (WGS) entry which is preliminary data.</text>
</comment>
<reference evidence="1" key="1">
    <citation type="journal article" date="2021" name="Nat. Commun.">
        <title>Genetic determinants of endophytism in the Arabidopsis root mycobiome.</title>
        <authorList>
            <person name="Mesny F."/>
            <person name="Miyauchi S."/>
            <person name="Thiergart T."/>
            <person name="Pickel B."/>
            <person name="Atanasova L."/>
            <person name="Karlsson M."/>
            <person name="Huettel B."/>
            <person name="Barry K.W."/>
            <person name="Haridas S."/>
            <person name="Chen C."/>
            <person name="Bauer D."/>
            <person name="Andreopoulos W."/>
            <person name="Pangilinan J."/>
            <person name="LaButti K."/>
            <person name="Riley R."/>
            <person name="Lipzen A."/>
            <person name="Clum A."/>
            <person name="Drula E."/>
            <person name="Henrissat B."/>
            <person name="Kohler A."/>
            <person name="Grigoriev I.V."/>
            <person name="Martin F.M."/>
            <person name="Hacquard S."/>
        </authorList>
    </citation>
    <scope>NUCLEOTIDE SEQUENCE</scope>
    <source>
        <strain evidence="1">MPI-CAGE-CH-0230</strain>
    </source>
</reference>
<proteinExistence type="predicted"/>
<dbReference type="GeneID" id="70177638"/>
<keyword evidence="2" id="KW-1185">Reference proteome</keyword>
<gene>
    <name evidence="1" type="ORF">B0I36DRAFT_124331</name>
</gene>
<sequence length="174" mass="19228">MNMSVYEKHPQAKACQGDSRFLYMARRVGTMFEEGETSKSFYDILLCTHTLQTPAIQLLALLLREICSPGAFPTLAEASPPPSSQCRRSSCPAALAREIRVNINDSKIKIATSNPGSMPRNHFTPRQCARQQLQTGCILVCCLPKEKDRARNASSMMPMGGASSSPIEIKCRNY</sequence>
<name>A0A9P9BNT7_9PEZI</name>
<protein>
    <submittedName>
        <fullName evidence="1">Uncharacterized protein</fullName>
    </submittedName>
</protein>
<evidence type="ECO:0000313" key="1">
    <source>
        <dbReference type="EMBL" id="KAH7031576.1"/>
    </source>
</evidence>
<dbReference type="RefSeq" id="XP_046013256.1">
    <property type="nucleotide sequence ID" value="XM_046148092.1"/>
</dbReference>
<dbReference type="EMBL" id="JAGTJQ010000005">
    <property type="protein sequence ID" value="KAH7031576.1"/>
    <property type="molecule type" value="Genomic_DNA"/>
</dbReference>